<accession>A0A420ZB47</accession>
<dbReference type="GO" id="GO:0000272">
    <property type="term" value="P:polysaccharide catabolic process"/>
    <property type="evidence" value="ECO:0007669"/>
    <property type="project" value="InterPro"/>
</dbReference>
<dbReference type="InterPro" id="IPR018247">
    <property type="entry name" value="EF_Hand_1_Ca_BS"/>
</dbReference>
<evidence type="ECO:0000313" key="3">
    <source>
        <dbReference type="Proteomes" id="UP000281261"/>
    </source>
</evidence>
<feature type="chain" id="PRO_5019129174" evidence="1">
    <location>
        <begin position="22"/>
        <end position="219"/>
    </location>
</feature>
<keyword evidence="1" id="KW-0732">Signal</keyword>
<sequence>MRTCKAVLMLAIVFCLTVATANSSSSNDMPLLKRTFSLEQAHPKVNSDYTLPFMQSFAHNATGWRTGDTVELEWDVWLPGDFNRDGVVNIADVTPIAMHYGEYIGHDPYLKLFTTLGPTPEGPVDAEITIGALSYIACGYGTRIHGCHISAYPNGNIQNIRRIKYVPWTSYDTPVVGMWHYRTTIELNPEENVVLVAADLDPEHMHHGGSSTAHIQYTE</sequence>
<gene>
    <name evidence="2" type="ORF">DRH29_05410</name>
</gene>
<protein>
    <submittedName>
        <fullName evidence="2">Uncharacterized protein</fullName>
    </submittedName>
</protein>
<evidence type="ECO:0000256" key="1">
    <source>
        <dbReference type="SAM" id="SignalP"/>
    </source>
</evidence>
<feature type="signal peptide" evidence="1">
    <location>
        <begin position="1"/>
        <end position="21"/>
    </location>
</feature>
<dbReference type="Gene3D" id="1.10.1330.10">
    <property type="entry name" value="Dockerin domain"/>
    <property type="match status" value="1"/>
</dbReference>
<proteinExistence type="predicted"/>
<dbReference type="InterPro" id="IPR036439">
    <property type="entry name" value="Dockerin_dom_sf"/>
</dbReference>
<dbReference type="PROSITE" id="PS00018">
    <property type="entry name" value="EF_HAND_1"/>
    <property type="match status" value="1"/>
</dbReference>
<reference evidence="2 3" key="1">
    <citation type="submission" date="2018-06" db="EMBL/GenBank/DDBJ databases">
        <title>Extensive metabolic versatility and redundancy in microbially diverse, dynamic hydrothermal sediments.</title>
        <authorList>
            <person name="Dombrowski N."/>
            <person name="Teske A."/>
            <person name="Baker B.J."/>
        </authorList>
    </citation>
    <scope>NUCLEOTIDE SEQUENCE [LARGE SCALE GENOMIC DNA]</scope>
    <source>
        <strain evidence="2">B79_G16</strain>
    </source>
</reference>
<dbReference type="EMBL" id="QMNG01000097">
    <property type="protein sequence ID" value="RLC35983.1"/>
    <property type="molecule type" value="Genomic_DNA"/>
</dbReference>
<organism evidence="2 3">
    <name type="scientific">candidate division Kazan bacterium</name>
    <dbReference type="NCBI Taxonomy" id="2202143"/>
    <lineage>
        <taxon>Bacteria</taxon>
        <taxon>Bacteria division Kazan-3B-28</taxon>
    </lineage>
</organism>
<dbReference type="AlphaFoldDB" id="A0A420ZB47"/>
<comment type="caution">
    <text evidence="2">The sequence shown here is derived from an EMBL/GenBank/DDBJ whole genome shotgun (WGS) entry which is preliminary data.</text>
</comment>
<name>A0A420ZB47_UNCK3</name>
<dbReference type="Proteomes" id="UP000281261">
    <property type="component" value="Unassembled WGS sequence"/>
</dbReference>
<evidence type="ECO:0000313" key="2">
    <source>
        <dbReference type="EMBL" id="RLC35983.1"/>
    </source>
</evidence>